<protein>
    <submittedName>
        <fullName evidence="8">LPXTG cell wall anchor domain-containing protein</fullName>
    </submittedName>
</protein>
<dbReference type="InterPro" id="IPR019931">
    <property type="entry name" value="LPXTG_anchor"/>
</dbReference>
<proteinExistence type="predicted"/>
<dbReference type="Gene3D" id="1.10.287.1490">
    <property type="match status" value="1"/>
</dbReference>
<feature type="coiled-coil region" evidence="5">
    <location>
        <begin position="230"/>
        <end position="302"/>
    </location>
</feature>
<dbReference type="Pfam" id="PF00746">
    <property type="entry name" value="Gram_pos_anchor"/>
    <property type="match status" value="1"/>
</dbReference>
<keyword evidence="2" id="KW-0964">Secreted</keyword>
<dbReference type="PROSITE" id="PS50847">
    <property type="entry name" value="GRAM_POS_ANCHORING"/>
    <property type="match status" value="1"/>
</dbReference>
<sequence length="456" mass="50170">MLKNDDLSHRTALGHPHSWENIGGTLYQTNSDYFYNPRIVLSDQQFAYMELSHWFTEYRNYASGSGNLQYGHRLNLLFSVGNIGFGSATKTDAEANEMNGYVAMDVFAYPGQSSKSEAMKDVTYETEDGRTVMYFNGKRVKFLPEMTFNYVSNKKIVTPSKAKLDAQAKLDAYKVQAAKELADAQAKVDETKAKVADIDGQLAKSDAELTSHQTILDALKVKLSNSYAILNDLKSKLVEATADVNAANIDKEKADAKLTEVQAKNKALTDARDKYTEAINKVKSLQEKVKTLESDVKVLTETRDGLVAKQEGLDKAVATAKAKVAEAKSAYDIAKSKVDELSVAYVKAQADVLKFTPKPVAKSKPGSQFVNIKYYGNSNLLYSSSNPVQSSELKAYKNQTSTSPKCESGSINSMSVNRQTQLPSTGEESSILTTMGITIMSLFGLLYTGKHRKNTN</sequence>
<keyword evidence="5" id="KW-0175">Coiled coil</keyword>
<reference evidence="8" key="1">
    <citation type="submission" date="2020-02" db="EMBL/GenBank/DDBJ databases">
        <title>Antibiotic resistance/susceptibility profiles of lactic acid-producing cocci isolated from the human vagina, and analysis of the genetic basis of atypical resistances.</title>
        <authorList>
            <person name="Sirichoat A."/>
            <person name="Florez A.B."/>
            <person name="Vazquez L."/>
            <person name="Buppasiri P."/>
            <person name="Panya M."/>
            <person name="Lulitanond V."/>
            <person name="Mayo B."/>
        </authorList>
    </citation>
    <scope>NUCLEOTIDE SEQUENCE</scope>
    <source>
        <strain evidence="8">VA08-2AN</strain>
    </source>
</reference>
<feature type="domain" description="Gram-positive cocci surface proteins LPxTG" evidence="7">
    <location>
        <begin position="422"/>
        <end position="456"/>
    </location>
</feature>
<keyword evidence="4" id="KW-0572">Peptidoglycan-anchor</keyword>
<evidence type="ECO:0000256" key="6">
    <source>
        <dbReference type="SAM" id="MobiDB-lite"/>
    </source>
</evidence>
<name>A0A6G4N9A4_STRSL</name>
<evidence type="ECO:0000259" key="7">
    <source>
        <dbReference type="PROSITE" id="PS50847"/>
    </source>
</evidence>
<evidence type="ECO:0000256" key="5">
    <source>
        <dbReference type="SAM" id="Coils"/>
    </source>
</evidence>
<evidence type="ECO:0000256" key="2">
    <source>
        <dbReference type="ARBA" id="ARBA00022525"/>
    </source>
</evidence>
<keyword evidence="3" id="KW-0732">Signal</keyword>
<evidence type="ECO:0000313" key="8">
    <source>
        <dbReference type="EMBL" id="NGG27230.1"/>
    </source>
</evidence>
<gene>
    <name evidence="8" type="ORF">G5S97_01535</name>
</gene>
<feature type="coiled-coil region" evidence="5">
    <location>
        <begin position="174"/>
        <end position="201"/>
    </location>
</feature>
<evidence type="ECO:0000256" key="1">
    <source>
        <dbReference type="ARBA" id="ARBA00022512"/>
    </source>
</evidence>
<dbReference type="NCBIfam" id="TIGR01167">
    <property type="entry name" value="LPXTG_anchor"/>
    <property type="match status" value="1"/>
</dbReference>
<comment type="caution">
    <text evidence="8">The sequence shown here is derived from an EMBL/GenBank/DDBJ whole genome shotgun (WGS) entry which is preliminary data.</text>
</comment>
<keyword evidence="1" id="KW-0134">Cell wall</keyword>
<dbReference type="RefSeq" id="WP_164332038.1">
    <property type="nucleotide sequence ID" value="NZ_JAAJBE010000002.1"/>
</dbReference>
<dbReference type="EMBL" id="JAAJBE010000002">
    <property type="protein sequence ID" value="NGG27230.1"/>
    <property type="molecule type" value="Genomic_DNA"/>
</dbReference>
<evidence type="ECO:0000256" key="4">
    <source>
        <dbReference type="ARBA" id="ARBA00023088"/>
    </source>
</evidence>
<accession>A0A6G4N9A4</accession>
<evidence type="ECO:0000256" key="3">
    <source>
        <dbReference type="ARBA" id="ARBA00022729"/>
    </source>
</evidence>
<dbReference type="AlphaFoldDB" id="A0A6G4N9A4"/>
<feature type="region of interest" description="Disordered" evidence="6">
    <location>
        <begin position="397"/>
        <end position="427"/>
    </location>
</feature>
<dbReference type="SUPFAM" id="SSF57997">
    <property type="entry name" value="Tropomyosin"/>
    <property type="match status" value="1"/>
</dbReference>
<organism evidence="8">
    <name type="scientific">Streptococcus salivarius</name>
    <dbReference type="NCBI Taxonomy" id="1304"/>
    <lineage>
        <taxon>Bacteria</taxon>
        <taxon>Bacillati</taxon>
        <taxon>Bacillota</taxon>
        <taxon>Bacilli</taxon>
        <taxon>Lactobacillales</taxon>
        <taxon>Streptococcaceae</taxon>
        <taxon>Streptococcus</taxon>
    </lineage>
</organism>